<evidence type="ECO:0000256" key="2">
    <source>
        <dbReference type="ARBA" id="ARBA00022598"/>
    </source>
</evidence>
<protein>
    <submittedName>
        <fullName evidence="5">Long-chain acyl-CoA synthetase</fullName>
    </submittedName>
</protein>
<dbReference type="GO" id="GO:0016877">
    <property type="term" value="F:ligase activity, forming carbon-sulfur bonds"/>
    <property type="evidence" value="ECO:0007669"/>
    <property type="project" value="UniProtKB-ARBA"/>
</dbReference>
<proteinExistence type="inferred from homology"/>
<evidence type="ECO:0000313" key="5">
    <source>
        <dbReference type="EMBL" id="SNR39805.1"/>
    </source>
</evidence>
<dbReference type="EMBL" id="FZNR01000002">
    <property type="protein sequence ID" value="SNR39805.1"/>
    <property type="molecule type" value="Genomic_DNA"/>
</dbReference>
<gene>
    <name evidence="5" type="ORF">SAMN06264365_10231</name>
</gene>
<evidence type="ECO:0000259" key="3">
    <source>
        <dbReference type="Pfam" id="PF00501"/>
    </source>
</evidence>
<dbReference type="InterPro" id="IPR045851">
    <property type="entry name" value="AMP-bd_C_sf"/>
</dbReference>
<keyword evidence="2" id="KW-0436">Ligase</keyword>
<comment type="similarity">
    <text evidence="1">Belongs to the ATP-dependent AMP-binding enzyme family.</text>
</comment>
<dbReference type="InterPro" id="IPR042099">
    <property type="entry name" value="ANL_N_sf"/>
</dbReference>
<dbReference type="InterPro" id="IPR000873">
    <property type="entry name" value="AMP-dep_synth/lig_dom"/>
</dbReference>
<dbReference type="PANTHER" id="PTHR43767">
    <property type="entry name" value="LONG-CHAIN-FATTY-ACID--COA LIGASE"/>
    <property type="match status" value="1"/>
</dbReference>
<sequence>MILNLATLLEDSARRHPDRDAVVLGDTRLSYADVDRTAGQVAGLLAELGVQPGDRVALSCPNLPYFPIAYYGILKAGAVVVPLNVLLKGREIAYHLADSQAKAYLCFEGTAELPMGTEGFAGFEQTPGCEQFLLITADPAADSPIEGARTLGQALAGRSGTFDTVATGGTDTAVILYTSGTTGQPKGAELSHANLVFNALTCNRLFGNLATDHERHLITLPLFHSFGSTVQMNAGFAVASTLVLLPRFQAEQAVELLQREKITFFAGVPTMYWGLLGALREGVDVEEIARNMRVAVSGGASLPVEIINQFRERFGVQILEGYGLSETSPVATFSDPEREPRPGSIGVPIWGVEVKLIDDDWKTVEGADQVGEIAIRGHNIMKGYYRRSEATAEVMRDGWFRTGDLARRDADGFYYIVDRAKDMIIRGGFNVYPREIEEVLLTHPAVSLAAVIGVPHSCYGEEVKAFVIRAGEITEEELIAWCRETMAAYKYPRVVEFVDELPMTATGKILKRELAGR</sequence>
<dbReference type="Proteomes" id="UP000198415">
    <property type="component" value="Unassembled WGS sequence"/>
</dbReference>
<dbReference type="InterPro" id="IPR025110">
    <property type="entry name" value="AMP-bd_C"/>
</dbReference>
<dbReference type="InterPro" id="IPR050237">
    <property type="entry name" value="ATP-dep_AMP-bd_enzyme"/>
</dbReference>
<dbReference type="NCBIfam" id="NF004837">
    <property type="entry name" value="PRK06187.1"/>
    <property type="match status" value="1"/>
</dbReference>
<name>A0A238VZN2_9ACTN</name>
<accession>A0A238VZN2</accession>
<organism evidence="5 6">
    <name type="scientific">Actinoplanes regularis</name>
    <dbReference type="NCBI Taxonomy" id="52697"/>
    <lineage>
        <taxon>Bacteria</taxon>
        <taxon>Bacillati</taxon>
        <taxon>Actinomycetota</taxon>
        <taxon>Actinomycetes</taxon>
        <taxon>Micromonosporales</taxon>
        <taxon>Micromonosporaceae</taxon>
        <taxon>Actinoplanes</taxon>
    </lineage>
</organism>
<feature type="domain" description="AMP-dependent synthetase/ligase" evidence="3">
    <location>
        <begin position="9"/>
        <end position="385"/>
    </location>
</feature>
<feature type="domain" description="AMP-binding enzyme C-terminal" evidence="4">
    <location>
        <begin position="435"/>
        <end position="508"/>
    </location>
</feature>
<dbReference type="Gene3D" id="3.30.300.30">
    <property type="match status" value="1"/>
</dbReference>
<evidence type="ECO:0000259" key="4">
    <source>
        <dbReference type="Pfam" id="PF13193"/>
    </source>
</evidence>
<dbReference type="Pfam" id="PF13193">
    <property type="entry name" value="AMP-binding_C"/>
    <property type="match status" value="1"/>
</dbReference>
<dbReference type="CDD" id="cd05936">
    <property type="entry name" value="FC-FACS_FadD_like"/>
    <property type="match status" value="1"/>
</dbReference>
<dbReference type="Pfam" id="PF00501">
    <property type="entry name" value="AMP-binding"/>
    <property type="match status" value="1"/>
</dbReference>
<dbReference type="PROSITE" id="PS00455">
    <property type="entry name" value="AMP_BINDING"/>
    <property type="match status" value="1"/>
</dbReference>
<keyword evidence="6" id="KW-1185">Reference proteome</keyword>
<evidence type="ECO:0000313" key="6">
    <source>
        <dbReference type="Proteomes" id="UP000198415"/>
    </source>
</evidence>
<reference evidence="5 6" key="1">
    <citation type="submission" date="2017-06" db="EMBL/GenBank/DDBJ databases">
        <authorList>
            <person name="Kim H.J."/>
            <person name="Triplett B.A."/>
        </authorList>
    </citation>
    <scope>NUCLEOTIDE SEQUENCE [LARGE SCALE GENOMIC DNA]</scope>
    <source>
        <strain evidence="5 6">DSM 43151</strain>
    </source>
</reference>
<dbReference type="FunFam" id="3.30.300.30:FF:000008">
    <property type="entry name" value="2,3-dihydroxybenzoate-AMP ligase"/>
    <property type="match status" value="1"/>
</dbReference>
<dbReference type="PANTHER" id="PTHR43767:SF12">
    <property type="entry name" value="AMP-DEPENDENT SYNTHETASE AND LIGASE"/>
    <property type="match status" value="1"/>
</dbReference>
<dbReference type="SUPFAM" id="SSF56801">
    <property type="entry name" value="Acetyl-CoA synthetase-like"/>
    <property type="match status" value="1"/>
</dbReference>
<dbReference type="AlphaFoldDB" id="A0A238VZN2"/>
<dbReference type="Gene3D" id="3.40.50.12780">
    <property type="entry name" value="N-terminal domain of ligase-like"/>
    <property type="match status" value="1"/>
</dbReference>
<evidence type="ECO:0000256" key="1">
    <source>
        <dbReference type="ARBA" id="ARBA00006432"/>
    </source>
</evidence>
<dbReference type="InterPro" id="IPR020845">
    <property type="entry name" value="AMP-binding_CS"/>
</dbReference>